<gene>
    <name evidence="2" type="ORF">G5C33_02625</name>
</gene>
<feature type="signal peptide" evidence="1">
    <location>
        <begin position="1"/>
        <end position="18"/>
    </location>
</feature>
<evidence type="ECO:0000256" key="1">
    <source>
        <dbReference type="SAM" id="SignalP"/>
    </source>
</evidence>
<keyword evidence="1" id="KW-0732">Signal</keyword>
<keyword evidence="3" id="KW-1185">Reference proteome</keyword>
<evidence type="ECO:0000313" key="2">
    <source>
        <dbReference type="EMBL" id="QIG78791.1"/>
    </source>
</evidence>
<dbReference type="EMBL" id="CP049109">
    <property type="protein sequence ID" value="QIG78791.1"/>
    <property type="molecule type" value="Genomic_DNA"/>
</dbReference>
<sequence length="275" mass="29406">MRFHHLILGALAPMTLLAGCGMVAPEPVEPNSLALWAAEHGELVGDPPPAQQGQGDAMRVTDDRHGYQMDPGKGGGELRIYFVPLASVDEDLPARINENWFPGGNAVLAQTVGDGENPPHRRLPLGDVESYYLMIAVGKNAAMCADYTVACDSVVFYQLLGKLKRHPLFGAGQQSVAFGAPGSEGYDALIGDDAPSAAALCGFDPEADRIPAQVRDGCMAQRLMRFAVDNGFTLDKWQALMPLDHGALVRLLDFWVDQPLASDGVLPGSAIRESL</sequence>
<proteinExistence type="predicted"/>
<reference evidence="2 3" key="1">
    <citation type="submission" date="2020-02" db="EMBL/GenBank/DDBJ databases">
        <authorList>
            <person name="Zheng R.K."/>
            <person name="Sun C.M."/>
        </authorList>
    </citation>
    <scope>NUCLEOTIDE SEQUENCE [LARGE SCALE GENOMIC DNA]</scope>
    <source>
        <strain evidence="3">zrk23</strain>
    </source>
</reference>
<evidence type="ECO:0000313" key="3">
    <source>
        <dbReference type="Proteomes" id="UP000501568"/>
    </source>
</evidence>
<dbReference type="RefSeq" id="WP_165325790.1">
    <property type="nucleotide sequence ID" value="NZ_CP049109.1"/>
</dbReference>
<accession>A0A6G6Y1S7</accession>
<feature type="chain" id="PRO_5026211543" evidence="1">
    <location>
        <begin position="19"/>
        <end position="275"/>
    </location>
</feature>
<protein>
    <submittedName>
        <fullName evidence="2">Uncharacterized protein</fullName>
    </submittedName>
</protein>
<name>A0A6G6Y1S7_9SPHN</name>
<organism evidence="2 3">
    <name type="scientific">Stakelama tenebrarum</name>
    <dbReference type="NCBI Taxonomy" id="2711215"/>
    <lineage>
        <taxon>Bacteria</taxon>
        <taxon>Pseudomonadati</taxon>
        <taxon>Pseudomonadota</taxon>
        <taxon>Alphaproteobacteria</taxon>
        <taxon>Sphingomonadales</taxon>
        <taxon>Sphingomonadaceae</taxon>
        <taxon>Stakelama</taxon>
    </lineage>
</organism>
<dbReference type="Proteomes" id="UP000501568">
    <property type="component" value="Chromosome"/>
</dbReference>
<dbReference type="AlphaFoldDB" id="A0A6G6Y1S7"/>
<dbReference type="KEGG" id="spzr:G5C33_02625"/>
<dbReference type="PROSITE" id="PS51257">
    <property type="entry name" value="PROKAR_LIPOPROTEIN"/>
    <property type="match status" value="1"/>
</dbReference>